<feature type="domain" description="Leucine-binding protein" evidence="3">
    <location>
        <begin position="81"/>
        <end position="426"/>
    </location>
</feature>
<evidence type="ECO:0000256" key="1">
    <source>
        <dbReference type="ARBA" id="ARBA00022729"/>
    </source>
</evidence>
<sequence>MNRRGHPLAAIAAAAVLLLVACGSDKKTDTLSTTPLSTPTSESTTPGTGSTATTEATASAWKAPVDKCADPDAATAAITGTLTIGSAMPMSGSPAIAFAPVKAGFEIYLKYANDNKLLGDVVLKSDIRDDQYDATQTPGVISQLIDAKVNIFSSIIGTPNNLAVRDTLNEECIPQLLALTGNPAWGADAAKYPWLTGGLVPYDIEAKMYANSLKDLLGDGGTVGLFYINTEFGKIYADAFKPEAERLGLKVVDEQTVEGTDENPPTNQVGSIAGNKPMAIMAVPLGLQCPTFLKELAKSKAATPGWDPKVFVTNTCASKLFVDALAGDAGDGVYSSGNLLDGGDPKNANEPGMKIFLDAYKAANLTGDTGTTETGWQIAEVTVAILKQAQATGTLSRQTIIEAARNMTYTPSLARPGVVYKMNGETDAYSFQTLTILQWNHASATFTEIGDANTSFEN</sequence>
<dbReference type="PROSITE" id="PS51257">
    <property type="entry name" value="PROKAR_LIPOPROTEIN"/>
    <property type="match status" value="1"/>
</dbReference>
<dbReference type="PANTHER" id="PTHR47235">
    <property type="entry name" value="BLR6548 PROTEIN"/>
    <property type="match status" value="1"/>
</dbReference>
<gene>
    <name evidence="4" type="ORF">UFOPK2366_00318</name>
</gene>
<name>A0A6J6N9E7_9ZZZZ</name>
<proteinExistence type="predicted"/>
<dbReference type="SUPFAM" id="SSF53822">
    <property type="entry name" value="Periplasmic binding protein-like I"/>
    <property type="match status" value="1"/>
</dbReference>
<dbReference type="Pfam" id="PF13458">
    <property type="entry name" value="Peripla_BP_6"/>
    <property type="match status" value="1"/>
</dbReference>
<dbReference type="AlphaFoldDB" id="A0A6J6N9E7"/>
<keyword evidence="1" id="KW-0732">Signal</keyword>
<evidence type="ECO:0000313" key="4">
    <source>
        <dbReference type="EMBL" id="CAB4682739.1"/>
    </source>
</evidence>
<organism evidence="4">
    <name type="scientific">freshwater metagenome</name>
    <dbReference type="NCBI Taxonomy" id="449393"/>
    <lineage>
        <taxon>unclassified sequences</taxon>
        <taxon>metagenomes</taxon>
        <taxon>ecological metagenomes</taxon>
    </lineage>
</organism>
<dbReference type="EMBL" id="CAEZXM010000038">
    <property type="protein sequence ID" value="CAB4682739.1"/>
    <property type="molecule type" value="Genomic_DNA"/>
</dbReference>
<feature type="region of interest" description="Disordered" evidence="2">
    <location>
        <begin position="28"/>
        <end position="58"/>
    </location>
</feature>
<dbReference type="PANTHER" id="PTHR47235:SF1">
    <property type="entry name" value="BLR6548 PROTEIN"/>
    <property type="match status" value="1"/>
</dbReference>
<evidence type="ECO:0000259" key="3">
    <source>
        <dbReference type="Pfam" id="PF13458"/>
    </source>
</evidence>
<feature type="compositionally biased region" description="Low complexity" evidence="2">
    <location>
        <begin position="30"/>
        <end position="58"/>
    </location>
</feature>
<evidence type="ECO:0000256" key="2">
    <source>
        <dbReference type="SAM" id="MobiDB-lite"/>
    </source>
</evidence>
<dbReference type="Gene3D" id="3.40.50.2300">
    <property type="match status" value="2"/>
</dbReference>
<protein>
    <submittedName>
        <fullName evidence="4">Unannotated protein</fullName>
    </submittedName>
</protein>
<reference evidence="4" key="1">
    <citation type="submission" date="2020-05" db="EMBL/GenBank/DDBJ databases">
        <authorList>
            <person name="Chiriac C."/>
            <person name="Salcher M."/>
            <person name="Ghai R."/>
            <person name="Kavagutti S V."/>
        </authorList>
    </citation>
    <scope>NUCLEOTIDE SEQUENCE</scope>
</reference>
<accession>A0A6J6N9E7</accession>
<dbReference type="InterPro" id="IPR028082">
    <property type="entry name" value="Peripla_BP_I"/>
</dbReference>
<dbReference type="InterPro" id="IPR028081">
    <property type="entry name" value="Leu-bd"/>
</dbReference>